<accession>A0ABV4T7M5</accession>
<evidence type="ECO:0000313" key="2">
    <source>
        <dbReference type="EMBL" id="MFA4805137.1"/>
    </source>
</evidence>
<keyword evidence="1" id="KW-0472">Membrane</keyword>
<dbReference type="RefSeq" id="WP_372824501.1">
    <property type="nucleotide sequence ID" value="NZ_JARRIG010000007.1"/>
</dbReference>
<evidence type="ECO:0000256" key="1">
    <source>
        <dbReference type="SAM" id="Phobius"/>
    </source>
</evidence>
<feature type="transmembrane region" description="Helical" evidence="1">
    <location>
        <begin position="6"/>
        <end position="23"/>
    </location>
</feature>
<keyword evidence="3" id="KW-1185">Reference proteome</keyword>
<reference evidence="2 3" key="1">
    <citation type="submission" date="2023-03" db="EMBL/GenBank/DDBJ databases">
        <title>Speciation in Pyrococcus: adaptation to high temperature as a mechanism.</title>
        <authorList>
            <person name="Gu J."/>
        </authorList>
    </citation>
    <scope>NUCLEOTIDE SEQUENCE [LARGE SCALE GENOMIC DNA]</scope>
    <source>
        <strain evidence="2 3">LMOA34</strain>
    </source>
</reference>
<evidence type="ECO:0000313" key="3">
    <source>
        <dbReference type="Proteomes" id="UP001571980"/>
    </source>
</evidence>
<sequence length="155" mass="17502">MGQEVAVFAVLSILFLGFGIYGLQKDDYYSSEISKYRNGIDDLNSRMVAAKTCSEALKVIEDTEKYLSKYGNVPQSIALELDRLEAVLEGDCSNKDLATVKLEYYKNVFKPLYNLNEVPSRVSYLLREDHKWYPLSGIFLALGITFLLIVIVALV</sequence>
<comment type="caution">
    <text evidence="2">The sequence shown here is derived from an EMBL/GenBank/DDBJ whole genome shotgun (WGS) entry which is preliminary data.</text>
</comment>
<dbReference type="EMBL" id="JARRIG010000007">
    <property type="protein sequence ID" value="MFA4805137.1"/>
    <property type="molecule type" value="Genomic_DNA"/>
</dbReference>
<gene>
    <name evidence="2" type="ORF">P8X34_10415</name>
</gene>
<name>A0ABV4T7M5_9EURY</name>
<dbReference type="Proteomes" id="UP001571980">
    <property type="component" value="Unassembled WGS sequence"/>
</dbReference>
<keyword evidence="1" id="KW-0812">Transmembrane</keyword>
<organism evidence="2 3">
    <name type="scientific">Pyrococcus kukulkanii</name>
    <dbReference type="NCBI Taxonomy" id="1609559"/>
    <lineage>
        <taxon>Archaea</taxon>
        <taxon>Methanobacteriati</taxon>
        <taxon>Methanobacteriota</taxon>
        <taxon>Thermococci</taxon>
        <taxon>Thermococcales</taxon>
        <taxon>Thermococcaceae</taxon>
        <taxon>Pyrococcus</taxon>
    </lineage>
</organism>
<protein>
    <submittedName>
        <fullName evidence="2">Uncharacterized protein</fullName>
    </submittedName>
</protein>
<feature type="transmembrane region" description="Helical" evidence="1">
    <location>
        <begin position="132"/>
        <end position="154"/>
    </location>
</feature>
<proteinExistence type="predicted"/>
<keyword evidence="1" id="KW-1133">Transmembrane helix</keyword>